<sequence>IISATALVLADGLLIWRCFDLWNRFVYIVGIPIVLAIAEAVSIAIERPLTISIQTRFDMILTVGILISACTTIITTTLITYRIHSFLKHQVIISTKFRNVIDIVVQSGAVYALAVLLLGVSSLLSSDFMNTNLKMIGFDSWTFDCIYPIGRGGDDDENGDDVVARRCSRNTTSRSVEYMRQNLPICASCSSLRAEESKDIRLPVENKTDENESRMPLAN</sequence>
<evidence type="ECO:0000256" key="2">
    <source>
        <dbReference type="SAM" id="Phobius"/>
    </source>
</evidence>
<evidence type="ECO:0000313" key="3">
    <source>
        <dbReference type="EMBL" id="KAF9470097.1"/>
    </source>
</evidence>
<proteinExistence type="predicted"/>
<feature type="transmembrane region" description="Helical" evidence="2">
    <location>
        <begin position="57"/>
        <end position="83"/>
    </location>
</feature>
<protein>
    <submittedName>
        <fullName evidence="3">Uncharacterized protein</fullName>
    </submittedName>
</protein>
<organism evidence="3 4">
    <name type="scientific">Pholiota conissans</name>
    <dbReference type="NCBI Taxonomy" id="109636"/>
    <lineage>
        <taxon>Eukaryota</taxon>
        <taxon>Fungi</taxon>
        <taxon>Dikarya</taxon>
        <taxon>Basidiomycota</taxon>
        <taxon>Agaricomycotina</taxon>
        <taxon>Agaricomycetes</taxon>
        <taxon>Agaricomycetidae</taxon>
        <taxon>Agaricales</taxon>
        <taxon>Agaricineae</taxon>
        <taxon>Strophariaceae</taxon>
        <taxon>Pholiota</taxon>
    </lineage>
</organism>
<gene>
    <name evidence="3" type="ORF">BDN70DRAFT_902389</name>
</gene>
<dbReference type="OrthoDB" id="2873242at2759"/>
<evidence type="ECO:0000256" key="1">
    <source>
        <dbReference type="SAM" id="MobiDB-lite"/>
    </source>
</evidence>
<feature type="compositionally biased region" description="Basic and acidic residues" evidence="1">
    <location>
        <begin position="200"/>
        <end position="213"/>
    </location>
</feature>
<keyword evidence="2" id="KW-0812">Transmembrane</keyword>
<dbReference type="EMBL" id="MU156303">
    <property type="protein sequence ID" value="KAF9470097.1"/>
    <property type="molecule type" value="Genomic_DNA"/>
</dbReference>
<evidence type="ECO:0000313" key="4">
    <source>
        <dbReference type="Proteomes" id="UP000807469"/>
    </source>
</evidence>
<comment type="caution">
    <text evidence="3">The sequence shown here is derived from an EMBL/GenBank/DDBJ whole genome shotgun (WGS) entry which is preliminary data.</text>
</comment>
<feature type="transmembrane region" description="Helical" evidence="2">
    <location>
        <begin position="103"/>
        <end position="125"/>
    </location>
</feature>
<keyword evidence="4" id="KW-1185">Reference proteome</keyword>
<accession>A0A9P5YJ86</accession>
<feature type="non-terminal residue" evidence="3">
    <location>
        <position position="1"/>
    </location>
</feature>
<keyword evidence="2" id="KW-0472">Membrane</keyword>
<keyword evidence="2" id="KW-1133">Transmembrane helix</keyword>
<name>A0A9P5YJ86_9AGAR</name>
<reference evidence="3" key="1">
    <citation type="submission" date="2020-11" db="EMBL/GenBank/DDBJ databases">
        <authorList>
            <consortium name="DOE Joint Genome Institute"/>
            <person name="Ahrendt S."/>
            <person name="Riley R."/>
            <person name="Andreopoulos W."/>
            <person name="Labutti K."/>
            <person name="Pangilinan J."/>
            <person name="Ruiz-Duenas F.J."/>
            <person name="Barrasa J.M."/>
            <person name="Sanchez-Garcia M."/>
            <person name="Camarero S."/>
            <person name="Miyauchi S."/>
            <person name="Serrano A."/>
            <person name="Linde D."/>
            <person name="Babiker R."/>
            <person name="Drula E."/>
            <person name="Ayuso-Fernandez I."/>
            <person name="Pacheco R."/>
            <person name="Padilla G."/>
            <person name="Ferreira P."/>
            <person name="Barriuso J."/>
            <person name="Kellner H."/>
            <person name="Castanera R."/>
            <person name="Alfaro M."/>
            <person name="Ramirez L."/>
            <person name="Pisabarro A.G."/>
            <person name="Kuo A."/>
            <person name="Tritt A."/>
            <person name="Lipzen A."/>
            <person name="He G."/>
            <person name="Yan M."/>
            <person name="Ng V."/>
            <person name="Cullen D."/>
            <person name="Martin F."/>
            <person name="Rosso M.-N."/>
            <person name="Henrissat B."/>
            <person name="Hibbett D."/>
            <person name="Martinez A.T."/>
            <person name="Grigoriev I.V."/>
        </authorList>
    </citation>
    <scope>NUCLEOTIDE SEQUENCE</scope>
    <source>
        <strain evidence="3">CIRM-BRFM 674</strain>
    </source>
</reference>
<dbReference type="Proteomes" id="UP000807469">
    <property type="component" value="Unassembled WGS sequence"/>
</dbReference>
<feature type="region of interest" description="Disordered" evidence="1">
    <location>
        <begin position="200"/>
        <end position="219"/>
    </location>
</feature>
<dbReference type="AlphaFoldDB" id="A0A9P5YJ86"/>
<feature type="non-terminal residue" evidence="3">
    <location>
        <position position="219"/>
    </location>
</feature>
<feature type="transmembrane region" description="Helical" evidence="2">
    <location>
        <begin position="25"/>
        <end position="45"/>
    </location>
</feature>